<evidence type="ECO:0000313" key="4">
    <source>
        <dbReference type="EMBL" id="MER6618568.1"/>
    </source>
</evidence>
<sequence>MGNILAAIDRAQARHQPEWDNPSQVELVRAMLSSVTPLVTAAQVENLRSRLALVATGEMQVLQAGDCAEDPAECTAGHIQGKTGLIDLLAQNLETATGKQTLRVGRIAGQFSKPRSSQVENLGDDELPSFFGHMINGPAPTHESRRPDPLRMLTAYMAAREITTQLGWVGSAPRPDGPVVWTSHEALLLDYEISMLRELDVGRHLLGSTHWPWIGERTRQIDGPHVALLAQVSNPVACKVGPSMTADEIVELCDRLDPEREPGRLSLIVRMGADLVADRLPRLVEAVQSAGHPVVWLSDPMHGNTDCAADGTKYRLVETVAREVRGFRRVLDLAGVPAGGLHLEATPDDVTECVLDTAELGSGPVTSLCDPRLNTPQAIKVVSAWSEY</sequence>
<dbReference type="RefSeq" id="WP_351979386.1">
    <property type="nucleotide sequence ID" value="NZ_JBEPBX010000068.1"/>
</dbReference>
<gene>
    <name evidence="4" type="ORF">ABT276_35825</name>
</gene>
<comment type="pathway">
    <text evidence="3">Metabolic intermediate biosynthesis; chorismate biosynthesis; chorismate from D-erythrose 4-phosphate and phosphoenolpyruvate: step 1/7.</text>
</comment>
<keyword evidence="3" id="KW-0028">Amino-acid biosynthesis</keyword>
<dbReference type="InterPro" id="IPR002480">
    <property type="entry name" value="DAHP_synth_2"/>
</dbReference>
<dbReference type="EMBL" id="JBEPBX010000068">
    <property type="protein sequence ID" value="MER6618568.1"/>
    <property type="molecule type" value="Genomic_DNA"/>
</dbReference>
<comment type="caution">
    <text evidence="4">The sequence shown here is derived from an EMBL/GenBank/DDBJ whole genome shotgun (WGS) entry which is preliminary data.</text>
</comment>
<comment type="similarity">
    <text evidence="1 3">Belongs to the class-II DAHP synthase family.</text>
</comment>
<dbReference type="SUPFAM" id="SSF51569">
    <property type="entry name" value="Aldolase"/>
    <property type="match status" value="1"/>
</dbReference>
<dbReference type="GO" id="GO:0003849">
    <property type="term" value="F:3-deoxy-7-phosphoheptulonate synthase activity"/>
    <property type="evidence" value="ECO:0007669"/>
    <property type="project" value="UniProtKB-EC"/>
</dbReference>
<name>A0ABV1V6A4_9ACTN</name>
<comment type="catalytic activity">
    <reaction evidence="3">
        <text>D-erythrose 4-phosphate + phosphoenolpyruvate + H2O = 7-phospho-2-dehydro-3-deoxy-D-arabino-heptonate + phosphate</text>
        <dbReference type="Rhea" id="RHEA:14717"/>
        <dbReference type="ChEBI" id="CHEBI:15377"/>
        <dbReference type="ChEBI" id="CHEBI:16897"/>
        <dbReference type="ChEBI" id="CHEBI:43474"/>
        <dbReference type="ChEBI" id="CHEBI:58394"/>
        <dbReference type="ChEBI" id="CHEBI:58702"/>
        <dbReference type="EC" id="2.5.1.54"/>
    </reaction>
</comment>
<protein>
    <recommendedName>
        <fullName evidence="3">Phospho-2-dehydro-3-deoxyheptonate aldolase</fullName>
        <ecNumber evidence="3">2.5.1.54</ecNumber>
    </recommendedName>
</protein>
<evidence type="ECO:0000256" key="2">
    <source>
        <dbReference type="ARBA" id="ARBA00022679"/>
    </source>
</evidence>
<dbReference type="Pfam" id="PF01474">
    <property type="entry name" value="DAHP_synth_2"/>
    <property type="match status" value="2"/>
</dbReference>
<dbReference type="PANTHER" id="PTHR21337">
    <property type="entry name" value="PHOSPHO-2-DEHYDRO-3-DEOXYHEPTONATE ALDOLASE 1, 2"/>
    <property type="match status" value="1"/>
</dbReference>
<dbReference type="Proteomes" id="UP001445472">
    <property type="component" value="Unassembled WGS sequence"/>
</dbReference>
<organism evidence="4 5">
    <name type="scientific">Streptomyces xantholiticus</name>
    <dbReference type="NCBI Taxonomy" id="68285"/>
    <lineage>
        <taxon>Bacteria</taxon>
        <taxon>Bacillati</taxon>
        <taxon>Actinomycetota</taxon>
        <taxon>Actinomycetes</taxon>
        <taxon>Kitasatosporales</taxon>
        <taxon>Streptomycetaceae</taxon>
        <taxon>Streptomyces</taxon>
    </lineage>
</organism>
<dbReference type="PANTHER" id="PTHR21337:SF0">
    <property type="entry name" value="PHOSPHO-2-DEHYDRO-3-DEOXYHEPTONATE ALDOLASE"/>
    <property type="match status" value="1"/>
</dbReference>
<reference evidence="4 5" key="1">
    <citation type="submission" date="2024-06" db="EMBL/GenBank/DDBJ databases">
        <title>The Natural Products Discovery Center: Release of the First 8490 Sequenced Strains for Exploring Actinobacteria Biosynthetic Diversity.</title>
        <authorList>
            <person name="Kalkreuter E."/>
            <person name="Kautsar S.A."/>
            <person name="Yang D."/>
            <person name="Bader C.D."/>
            <person name="Teijaro C.N."/>
            <person name="Fluegel L."/>
            <person name="Davis C.M."/>
            <person name="Simpson J.R."/>
            <person name="Lauterbach L."/>
            <person name="Steele A.D."/>
            <person name="Gui C."/>
            <person name="Meng S."/>
            <person name="Li G."/>
            <person name="Viehrig K."/>
            <person name="Ye F."/>
            <person name="Su P."/>
            <person name="Kiefer A.F."/>
            <person name="Nichols A."/>
            <person name="Cepeda A.J."/>
            <person name="Yan W."/>
            <person name="Fan B."/>
            <person name="Jiang Y."/>
            <person name="Adhikari A."/>
            <person name="Zheng C.-J."/>
            <person name="Schuster L."/>
            <person name="Cowan T.M."/>
            <person name="Smanski M.J."/>
            <person name="Chevrette M.G."/>
            <person name="De Carvalho L.P.S."/>
            <person name="Shen B."/>
        </authorList>
    </citation>
    <scope>NUCLEOTIDE SEQUENCE [LARGE SCALE GENOMIC DNA]</scope>
    <source>
        <strain evidence="4 5">NPDC000837</strain>
    </source>
</reference>
<keyword evidence="3" id="KW-0057">Aromatic amino acid biosynthesis</keyword>
<accession>A0ABV1V6A4</accession>
<keyword evidence="2 3" id="KW-0808">Transferase</keyword>
<evidence type="ECO:0000313" key="5">
    <source>
        <dbReference type="Proteomes" id="UP001445472"/>
    </source>
</evidence>
<evidence type="ECO:0000256" key="1">
    <source>
        <dbReference type="ARBA" id="ARBA00008911"/>
    </source>
</evidence>
<proteinExistence type="inferred from homology"/>
<dbReference type="EC" id="2.5.1.54" evidence="3"/>
<dbReference type="Gene3D" id="3.20.20.70">
    <property type="entry name" value="Aldolase class I"/>
    <property type="match status" value="1"/>
</dbReference>
<keyword evidence="5" id="KW-1185">Reference proteome</keyword>
<evidence type="ECO:0000256" key="3">
    <source>
        <dbReference type="RuleBase" id="RU363071"/>
    </source>
</evidence>
<dbReference type="InterPro" id="IPR013785">
    <property type="entry name" value="Aldolase_TIM"/>
</dbReference>